<keyword evidence="11 13" id="KW-0012">Acyltransferase</keyword>
<evidence type="ECO:0000256" key="8">
    <source>
        <dbReference type="ARBA" id="ARBA00022841"/>
    </source>
</evidence>
<dbReference type="InterPro" id="IPR051085">
    <property type="entry name" value="MB_O-acyltransferase"/>
</dbReference>
<evidence type="ECO:0000256" key="1">
    <source>
        <dbReference type="ARBA" id="ARBA00004651"/>
    </source>
</evidence>
<keyword evidence="5 13" id="KW-1003">Cell membrane</keyword>
<keyword evidence="9 14" id="KW-1133">Transmembrane helix</keyword>
<dbReference type="Pfam" id="PF03062">
    <property type="entry name" value="MBOAT"/>
    <property type="match status" value="1"/>
</dbReference>
<feature type="transmembrane region" description="Helical" evidence="14">
    <location>
        <begin position="448"/>
        <end position="465"/>
    </location>
</feature>
<evidence type="ECO:0000256" key="4">
    <source>
        <dbReference type="ARBA" id="ARBA00016084"/>
    </source>
</evidence>
<evidence type="ECO:0000256" key="14">
    <source>
        <dbReference type="SAM" id="Phobius"/>
    </source>
</evidence>
<feature type="transmembrane region" description="Helical" evidence="14">
    <location>
        <begin position="7"/>
        <end position="28"/>
    </location>
</feature>
<dbReference type="AlphaFoldDB" id="A0A1L3SUS1"/>
<dbReference type="PIRSF" id="PIRSF016636">
    <property type="entry name" value="AlgI_DltB"/>
    <property type="match status" value="1"/>
</dbReference>
<gene>
    <name evidence="15" type="ORF">BSQ44_18675</name>
</gene>
<comment type="similarity">
    <text evidence="3 13">Belongs to the membrane-bound acyltransferase family.</text>
</comment>
<feature type="transmembrane region" description="Helical" evidence="14">
    <location>
        <begin position="305"/>
        <end position="323"/>
    </location>
</feature>
<dbReference type="PANTHER" id="PTHR13285">
    <property type="entry name" value="ACYLTRANSFERASE"/>
    <property type="match status" value="1"/>
</dbReference>
<feature type="transmembrane region" description="Helical" evidence="14">
    <location>
        <begin position="34"/>
        <end position="56"/>
    </location>
</feature>
<comment type="subcellular location">
    <subcellularLocation>
        <location evidence="1">Cell membrane</location>
        <topology evidence="1">Multi-pass membrane protein</topology>
    </subcellularLocation>
</comment>
<keyword evidence="8" id="KW-0016">Alginate biosynthesis</keyword>
<dbReference type="STRING" id="1670800.BSQ44_18675"/>
<evidence type="ECO:0000256" key="12">
    <source>
        <dbReference type="ARBA" id="ARBA00031030"/>
    </source>
</evidence>
<dbReference type="Proteomes" id="UP000182840">
    <property type="component" value="Chromosome"/>
</dbReference>
<keyword evidence="6 13" id="KW-0808">Transferase</keyword>
<dbReference type="PANTHER" id="PTHR13285:SF23">
    <property type="entry name" value="TEICHOIC ACID D-ALANYLTRANSFERASE"/>
    <property type="match status" value="1"/>
</dbReference>
<dbReference type="EMBL" id="CP018171">
    <property type="protein sequence ID" value="APH73166.1"/>
    <property type="molecule type" value="Genomic_DNA"/>
</dbReference>
<evidence type="ECO:0000256" key="3">
    <source>
        <dbReference type="ARBA" id="ARBA00010323"/>
    </source>
</evidence>
<dbReference type="PIRSF" id="PIRSF500217">
    <property type="entry name" value="AlgI"/>
    <property type="match status" value="1"/>
</dbReference>
<sequence length="474" mass="52429">MVFSSPTFLYVFLPVFLIIHFAAGSIAWRNAVLIGASLLFYAWGEPVFVFVLLASIAVNWRLGLAISTSEEAGRRRWLSLGIAANLAMLGVAKYADMAMLTFGTLFPASGAAPIDILLPLGVSFFTFQAMSYLVDVYRRDARAELSLAKVALYIAMFPQLVAGPIVRYRTVAAQMSRRRTTLWRAATGVRIFAIGLAQKVLIANEVGIAADMAFSFGPDLDFLEAWLGLASYTLQIYFDFAGYSNMAIGLGLALGFGFPRNFDMPYASRSVTEFWRRWHISLSRWFRDYLYIPLGGSREGATRTYLNLVIVFLLCGLWHGAAWTFVAWGAWHGALLVLERAFLMGLLGRVPAPVRHAYLLLVVMLGWVWFRADGFGAATTYFSALAGGQGNGQFDPDFASLLTPYWSTVFVLGALLSTIRIGRLSVSRRRERTVTPVFAGAHRLAKDIGIWLLLLVSMVGIAGAGNNPFLYFRF</sequence>
<feature type="transmembrane region" description="Helical" evidence="14">
    <location>
        <begin position="116"/>
        <end position="134"/>
    </location>
</feature>
<comment type="pathway">
    <text evidence="2">Glycan biosynthesis; alginate biosynthesis.</text>
</comment>
<feature type="transmembrane region" description="Helical" evidence="14">
    <location>
        <begin position="359"/>
        <end position="384"/>
    </location>
</feature>
<evidence type="ECO:0000313" key="16">
    <source>
        <dbReference type="Proteomes" id="UP000182840"/>
    </source>
</evidence>
<dbReference type="GO" id="GO:0016746">
    <property type="term" value="F:acyltransferase activity"/>
    <property type="evidence" value="ECO:0007669"/>
    <property type="project" value="UniProtKB-KW"/>
</dbReference>
<evidence type="ECO:0000256" key="6">
    <source>
        <dbReference type="ARBA" id="ARBA00022679"/>
    </source>
</evidence>
<evidence type="ECO:0000256" key="5">
    <source>
        <dbReference type="ARBA" id="ARBA00022475"/>
    </source>
</evidence>
<evidence type="ECO:0000256" key="2">
    <source>
        <dbReference type="ARBA" id="ARBA00005182"/>
    </source>
</evidence>
<keyword evidence="7 14" id="KW-0812">Transmembrane</keyword>
<keyword evidence="10 13" id="KW-0472">Membrane</keyword>
<dbReference type="GO" id="GO:0005886">
    <property type="term" value="C:plasma membrane"/>
    <property type="evidence" value="ECO:0007669"/>
    <property type="project" value="UniProtKB-SubCell"/>
</dbReference>
<evidence type="ECO:0000256" key="9">
    <source>
        <dbReference type="ARBA" id="ARBA00022989"/>
    </source>
</evidence>
<dbReference type="KEGG" id="meso:BSQ44_18675"/>
<accession>A0A1L3SUS1</accession>
<dbReference type="OrthoDB" id="139172at2"/>
<keyword evidence="16" id="KW-1185">Reference proteome</keyword>
<evidence type="ECO:0000256" key="11">
    <source>
        <dbReference type="ARBA" id="ARBA00023315"/>
    </source>
</evidence>
<protein>
    <recommendedName>
        <fullName evidence="4">Probable alginate O-acetylase AlgI</fullName>
    </recommendedName>
    <alternativeName>
        <fullName evidence="12">Alginate biosynthesis protein AlgI</fullName>
    </alternativeName>
</protein>
<feature type="transmembrane region" description="Helical" evidence="14">
    <location>
        <begin position="329"/>
        <end position="347"/>
    </location>
</feature>
<reference evidence="16" key="1">
    <citation type="submission" date="2016-11" db="EMBL/GenBank/DDBJ databases">
        <title>Mesorhizobium oceanicum sp. nov., isolated from deep seawater in South China Sea.</title>
        <authorList>
            <person name="Fu G.-Y."/>
        </authorList>
    </citation>
    <scope>NUCLEOTIDE SEQUENCE [LARGE SCALE GENOMIC DNA]</scope>
    <source>
        <strain evidence="16">B7</strain>
    </source>
</reference>
<feature type="transmembrane region" description="Helical" evidence="14">
    <location>
        <begin position="236"/>
        <end position="258"/>
    </location>
</feature>
<dbReference type="InterPro" id="IPR004299">
    <property type="entry name" value="MBOAT_fam"/>
</dbReference>
<dbReference type="InterPro" id="IPR024194">
    <property type="entry name" value="Ac/AlaTfrase_AlgI/DltB"/>
</dbReference>
<evidence type="ECO:0000256" key="7">
    <source>
        <dbReference type="ARBA" id="ARBA00022692"/>
    </source>
</evidence>
<evidence type="ECO:0000313" key="15">
    <source>
        <dbReference type="EMBL" id="APH73166.1"/>
    </source>
</evidence>
<feature type="transmembrane region" description="Helical" evidence="14">
    <location>
        <begin position="404"/>
        <end position="422"/>
    </location>
</feature>
<evidence type="ECO:0000256" key="13">
    <source>
        <dbReference type="PIRNR" id="PIRNR016636"/>
    </source>
</evidence>
<proteinExistence type="inferred from homology"/>
<dbReference type="GO" id="GO:0042121">
    <property type="term" value="P:alginic acid biosynthetic process"/>
    <property type="evidence" value="ECO:0007669"/>
    <property type="project" value="UniProtKB-KW"/>
</dbReference>
<organism evidence="15 16">
    <name type="scientific">Aquibium oceanicum</name>
    <dbReference type="NCBI Taxonomy" id="1670800"/>
    <lineage>
        <taxon>Bacteria</taxon>
        <taxon>Pseudomonadati</taxon>
        <taxon>Pseudomonadota</taxon>
        <taxon>Alphaproteobacteria</taxon>
        <taxon>Hyphomicrobiales</taxon>
        <taxon>Phyllobacteriaceae</taxon>
        <taxon>Aquibium</taxon>
    </lineage>
</organism>
<dbReference type="RefSeq" id="WP_072606637.1">
    <property type="nucleotide sequence ID" value="NZ_CP018171.1"/>
</dbReference>
<feature type="transmembrane region" description="Helical" evidence="14">
    <location>
        <begin position="77"/>
        <end position="96"/>
    </location>
</feature>
<name>A0A1L3SUS1_9HYPH</name>
<evidence type="ECO:0000256" key="10">
    <source>
        <dbReference type="ARBA" id="ARBA00023136"/>
    </source>
</evidence>
<dbReference type="InterPro" id="IPR028362">
    <property type="entry name" value="AlgI"/>
</dbReference>